<accession>A0ABU3XBQ5</accession>
<dbReference type="InterPro" id="IPR008513">
    <property type="entry name" value="tRNA(Met)_cyd_acetate_ligase"/>
</dbReference>
<evidence type="ECO:0000256" key="3">
    <source>
        <dbReference type="HAMAP-Rule" id="MF_01539"/>
    </source>
</evidence>
<evidence type="ECO:0000256" key="2">
    <source>
        <dbReference type="ARBA" id="ARBA00022694"/>
    </source>
</evidence>
<keyword evidence="3" id="KW-0820">tRNA-binding</keyword>
<feature type="binding site" evidence="3">
    <location>
        <position position="101"/>
    </location>
    <ligand>
        <name>ATP</name>
        <dbReference type="ChEBI" id="CHEBI:30616"/>
    </ligand>
</feature>
<dbReference type="InterPro" id="IPR014729">
    <property type="entry name" value="Rossmann-like_a/b/a_fold"/>
</dbReference>
<keyword evidence="5" id="KW-1185">Reference proteome</keyword>
<comment type="function">
    <text evidence="3">Catalyzes the formation of N(4)-acetylcytidine (ac(4)C) at the wobble position of elongator tRNA(Met), using acetate and ATP as substrates. First activates an acetate ion to form acetyladenylate (Ac-AMP) and then transfers the acetyl group to tRNA to form ac(4)C34.</text>
</comment>
<name>A0ABU3XBQ5_9BACI</name>
<comment type="subcellular location">
    <subcellularLocation>
        <location evidence="3">Cytoplasm</location>
    </subcellularLocation>
</comment>
<keyword evidence="3" id="KW-0067">ATP-binding</keyword>
<dbReference type="RefSeq" id="WP_317122516.1">
    <property type="nucleotide sequence ID" value="NZ_JAWJBA010000004.1"/>
</dbReference>
<keyword evidence="3" id="KW-0694">RNA-binding</keyword>
<feature type="binding site" evidence="3">
    <location>
        <position position="162"/>
    </location>
    <ligand>
        <name>ATP</name>
        <dbReference type="ChEBI" id="CHEBI:30616"/>
    </ligand>
</feature>
<dbReference type="EMBL" id="JAWJBA010000004">
    <property type="protein sequence ID" value="MDV2685317.1"/>
    <property type="molecule type" value="Genomic_DNA"/>
</dbReference>
<dbReference type="Gene3D" id="3.40.50.620">
    <property type="entry name" value="HUPs"/>
    <property type="match status" value="1"/>
</dbReference>
<dbReference type="NCBIfam" id="NF010191">
    <property type="entry name" value="PRK13670.1"/>
    <property type="match status" value="1"/>
</dbReference>
<evidence type="ECO:0000313" key="5">
    <source>
        <dbReference type="Proteomes" id="UP001287282"/>
    </source>
</evidence>
<feature type="binding site" evidence="3">
    <location>
        <begin position="7"/>
        <end position="20"/>
    </location>
    <ligand>
        <name>ATP</name>
        <dbReference type="ChEBI" id="CHEBI:30616"/>
    </ligand>
</feature>
<comment type="caution">
    <text evidence="3">Lacks conserved residue(s) required for the propagation of feature annotation.</text>
</comment>
<dbReference type="Pfam" id="PF05636">
    <property type="entry name" value="HIGH_NTase1"/>
    <property type="match status" value="1"/>
</dbReference>
<dbReference type="PANTHER" id="PTHR37825:SF1">
    <property type="entry name" value="TRNA(MET) CYTIDINE ACETATE LIGASE"/>
    <property type="match status" value="1"/>
</dbReference>
<dbReference type="EC" id="6.3.4.-" evidence="3"/>
<sequence length="413" mass="47090">MRSVGVVVEYNPLHNGHAYHLQEARKITEADVVIAVMSGCFLQRGEPALLSKWERAKMALLAGVDVVVELPYAYSTQKAEVFAEGAIKVLSALGVDNINFGSEMGVIDPFYDLVSFMKMNKSSWDDQIKAEMDTGVSYPRAAMEAFKQLNQHESTLSLSQPNNILGYHYVKAISDLNVPMDASTTKRTVAQYHDISVTTQSIASATSIRKNLSQHEGLQSIHHVVPKTSYQILEEYVNDFGTYHTWELYFPYLQYEILRSTPAQLRSIYECEEGLEFRLIETIMQASTFQEWMTLLKTKRYTWTRLQRLATHILTNTTKKEMSEVTSNDLAYIRLLGMNETGQQYLNRVKKDLPCPLISRLAKAEGTMAKMDDRIAKIYSIPLVKNNQHSVLKRDYTMSPIMKKNNNKEDSRL</sequence>
<protein>
    <recommendedName>
        <fullName evidence="3">tRNA(Met) cytidine acetate ligase</fullName>
        <ecNumber evidence="3">6.3.4.-</ecNumber>
    </recommendedName>
</protein>
<dbReference type="SUPFAM" id="SSF52374">
    <property type="entry name" value="Nucleotidylyl transferase"/>
    <property type="match status" value="1"/>
</dbReference>
<proteinExistence type="inferred from homology"/>
<dbReference type="HAMAP" id="MF_01539">
    <property type="entry name" value="TmcAL"/>
    <property type="match status" value="1"/>
</dbReference>
<feature type="binding site" evidence="3">
    <location>
        <position position="187"/>
    </location>
    <ligand>
        <name>ATP</name>
        <dbReference type="ChEBI" id="CHEBI:30616"/>
    </ligand>
</feature>
<comment type="catalytic activity">
    <reaction evidence="3">
        <text>cytidine(34) in elongator tRNA(Met) + acetate + ATP = N(4)-acetylcytidine(34) in elongator tRNA(Met) + AMP + diphosphate</text>
        <dbReference type="Rhea" id="RHEA:58144"/>
        <dbReference type="Rhea" id="RHEA-COMP:10693"/>
        <dbReference type="Rhea" id="RHEA-COMP:10694"/>
        <dbReference type="ChEBI" id="CHEBI:30089"/>
        <dbReference type="ChEBI" id="CHEBI:30616"/>
        <dbReference type="ChEBI" id="CHEBI:33019"/>
        <dbReference type="ChEBI" id="CHEBI:74900"/>
        <dbReference type="ChEBI" id="CHEBI:82748"/>
        <dbReference type="ChEBI" id="CHEBI:456215"/>
    </reaction>
</comment>
<reference evidence="4 5" key="1">
    <citation type="submission" date="2023-10" db="EMBL/GenBank/DDBJ databases">
        <title>Screening of Alkalihalobacillus lindianensis BZ-TG-R113 and Its Alleviation of Salt Stress on Rapeseed Growth.</title>
        <authorList>
            <person name="Zhao B."/>
            <person name="Guo T."/>
        </authorList>
    </citation>
    <scope>NUCLEOTIDE SEQUENCE [LARGE SCALE GENOMIC DNA]</scope>
    <source>
        <strain evidence="4 5">BZ-TG-R113</strain>
    </source>
</reference>
<dbReference type="Proteomes" id="UP001287282">
    <property type="component" value="Unassembled WGS sequence"/>
</dbReference>
<keyword evidence="3" id="KW-0963">Cytoplasm</keyword>
<keyword evidence="1 3" id="KW-0436">Ligase</keyword>
<dbReference type="PANTHER" id="PTHR37825">
    <property type="entry name" value="TRNA(MET) CYTIDINE ACETATE LIGASE"/>
    <property type="match status" value="1"/>
</dbReference>
<comment type="caution">
    <text evidence="4">The sequence shown here is derived from an EMBL/GenBank/DDBJ whole genome shotgun (WGS) entry which is preliminary data.</text>
</comment>
<organism evidence="4 5">
    <name type="scientific">Alkalihalophilus lindianensis</name>
    <dbReference type="NCBI Taxonomy" id="1630542"/>
    <lineage>
        <taxon>Bacteria</taxon>
        <taxon>Bacillati</taxon>
        <taxon>Bacillota</taxon>
        <taxon>Bacilli</taxon>
        <taxon>Bacillales</taxon>
        <taxon>Bacillaceae</taxon>
        <taxon>Alkalihalophilus</taxon>
    </lineage>
</organism>
<comment type="similarity">
    <text evidence="3">Belongs to the TmcAL family.</text>
</comment>
<evidence type="ECO:0000313" key="4">
    <source>
        <dbReference type="EMBL" id="MDV2685317.1"/>
    </source>
</evidence>
<gene>
    <name evidence="3" type="primary">tmcAL</name>
    <name evidence="4" type="ORF">RYX56_13215</name>
</gene>
<keyword evidence="3" id="KW-0547">Nucleotide-binding</keyword>
<evidence type="ECO:0000256" key="1">
    <source>
        <dbReference type="ARBA" id="ARBA00022598"/>
    </source>
</evidence>
<keyword evidence="2 3" id="KW-0819">tRNA processing</keyword>